<proteinExistence type="predicted"/>
<name>A0A1D8TSN9_9CYAN</name>
<sequence length="74" mass="8384">MTLILPGLVPGGATKGGFTHPWRRAPRVREVTSRDDQPKSLEQVNLRIIDNDRPTKFVNLGLIKQKNHKRELAT</sequence>
<dbReference type="Proteomes" id="UP000177870">
    <property type="component" value="Chromosome"/>
</dbReference>
<dbReference type="AlphaFoldDB" id="A0A1D8TSN9"/>
<dbReference type="KEGG" id="mpro:BJP34_15485"/>
<evidence type="ECO:0000313" key="2">
    <source>
        <dbReference type="Proteomes" id="UP000177870"/>
    </source>
</evidence>
<reference evidence="2" key="1">
    <citation type="submission" date="2016-10" db="EMBL/GenBank/DDBJ databases">
        <title>Comparative genomics uncovers the prolific and rare metabolic potential of the cyanobacterial genus Moorea.</title>
        <authorList>
            <person name="Leao T."/>
            <person name="Castelao G."/>
            <person name="Korobeynikov A."/>
            <person name="Monroe E.A."/>
            <person name="Podell S."/>
            <person name="Glukhov E."/>
            <person name="Allen E."/>
            <person name="Gerwick W.H."/>
            <person name="Gerwick L."/>
        </authorList>
    </citation>
    <scope>NUCLEOTIDE SEQUENCE [LARGE SCALE GENOMIC DNA]</scope>
    <source>
        <strain evidence="2">PAL-8-15-08-1</strain>
    </source>
</reference>
<evidence type="ECO:0000313" key="1">
    <source>
        <dbReference type="EMBL" id="AOX00659.1"/>
    </source>
</evidence>
<protein>
    <submittedName>
        <fullName evidence="1">Uncharacterized protein</fullName>
    </submittedName>
</protein>
<accession>A0A1D8TSN9</accession>
<gene>
    <name evidence="1" type="ORF">BJP34_15485</name>
</gene>
<dbReference type="EMBL" id="CP017599">
    <property type="protein sequence ID" value="AOX00659.1"/>
    <property type="molecule type" value="Genomic_DNA"/>
</dbReference>
<organism evidence="1 2">
    <name type="scientific">Moorena producens PAL-8-15-08-1</name>
    <dbReference type="NCBI Taxonomy" id="1458985"/>
    <lineage>
        <taxon>Bacteria</taxon>
        <taxon>Bacillati</taxon>
        <taxon>Cyanobacteriota</taxon>
        <taxon>Cyanophyceae</taxon>
        <taxon>Coleofasciculales</taxon>
        <taxon>Coleofasciculaceae</taxon>
        <taxon>Moorena</taxon>
    </lineage>
</organism>